<dbReference type="Gene3D" id="1.10.10.10">
    <property type="entry name" value="Winged helix-like DNA-binding domain superfamily/Winged helix DNA-binding domain"/>
    <property type="match status" value="1"/>
</dbReference>
<dbReference type="InterPro" id="IPR000792">
    <property type="entry name" value="Tscrpt_reg_LuxR_C"/>
</dbReference>
<evidence type="ECO:0000256" key="2">
    <source>
        <dbReference type="ARBA" id="ARBA00023125"/>
    </source>
</evidence>
<feature type="region of interest" description="Disordered" evidence="4">
    <location>
        <begin position="586"/>
        <end position="666"/>
    </location>
</feature>
<evidence type="ECO:0000256" key="3">
    <source>
        <dbReference type="ARBA" id="ARBA00023163"/>
    </source>
</evidence>
<comment type="caution">
    <text evidence="6">The sequence shown here is derived from an EMBL/GenBank/DDBJ whole genome shotgun (WGS) entry which is preliminary data.</text>
</comment>
<sequence>MARARAAVRGRDQELAVLRAASAADGGRLVVLKGPAGIGRSALLEEAERMLGAAGVRVLAVRPGRGGDGSTDDAPEGGAEAGRGGDGGDPYALAPLVGAVRDRFEQFQDAGLAAPLGALARIGDAVRRDGGGWAPAMVIALDELFGRLGRRGRVALLADDVQEVAEPAPVLTAARRAGCLVLAACEESAQYAPGVAELLAAADQVVTLGPLDDEVAEALTRRLPGPRLDEAVPGVLRTALGPLFGNPGTLLGTLADLRGRGRLAVFRGRLCLRAPQEPVELPAGHHLLRRTRSFGAPAVRLLSSLAVWDGFGVTDLPLLAEVTGTDLTECGRLLDRLIDAEVLVADAAGRVSCRCPALAAAAVRLPDARRGAALHASVAERLLSRRRTGGADPMALADHIARGGPAVTLGRPRIGWLLGLAADAEREQPERAARWCLAALARLSPGDPDHARTLTRLLNLVVRTGRYELLRDVLAGYAERGCAPASLTEIRLAAILLALHTGEPPAEEAVRSLLDEAVTDREPAGFAQWWFGRPLTGGGGRGAVFAAETGGAGSPGEARGAVPVAGTGGVAAPMVARDAVRTAGLGEPLTDARDAEPAAGTGGSTTPTHARDALLTAHAGGAPAPTAPRDAEPSTPKAPRNAEAPAPTAPQSTEPPAPADPRHPCAASAPELMDLLSTALFGDLGACERVWHRPVRTAASRRAGRSHAGPEQPAPVAPSVADLATLTHLVLGARYRNPGTGVLGVYRRVVDGYTAVDWSGAMSAARELELSSGEATLAHQAARLFAADMCAARGEARQAAEWLADVRPVPGLAGPRSWVRIGLLSRAGDDRRAALLALRVSRRLRRAGVHAGLHLLLMRAVRIAAFADDHDGAADLLEEVELLCGDTGTDTSESLLLARGLVGRDVEQARQAVELARNRGDLPSVLDTCLVIARFAEDPRPWLREAHELATRCGASSLLERVRAVTRERGVPAPRSRGRREAPAVTERRIIDLIGEGLTNRQIALRLQISEKTVENHLTRLFARTGCRSRVELVAASLGGRLGRATT</sequence>
<dbReference type="InterPro" id="IPR036388">
    <property type="entry name" value="WH-like_DNA-bd_sf"/>
</dbReference>
<dbReference type="InterPro" id="IPR016032">
    <property type="entry name" value="Sig_transdc_resp-reg_C-effctor"/>
</dbReference>
<name>A0ABT9LRN2_STRGD</name>
<evidence type="ECO:0000256" key="1">
    <source>
        <dbReference type="ARBA" id="ARBA00023015"/>
    </source>
</evidence>
<dbReference type="GeneID" id="91555686"/>
<dbReference type="PROSITE" id="PS50043">
    <property type="entry name" value="HTH_LUXR_2"/>
    <property type="match status" value="1"/>
</dbReference>
<dbReference type="PRINTS" id="PR00038">
    <property type="entry name" value="HTHLUXR"/>
</dbReference>
<dbReference type="PANTHER" id="PTHR44688:SF16">
    <property type="entry name" value="DNA-BINDING TRANSCRIPTIONAL ACTIVATOR DEVR_DOSR"/>
    <property type="match status" value="1"/>
</dbReference>
<evidence type="ECO:0000256" key="4">
    <source>
        <dbReference type="SAM" id="MobiDB-lite"/>
    </source>
</evidence>
<dbReference type="PROSITE" id="PS00622">
    <property type="entry name" value="HTH_LUXR_1"/>
    <property type="match status" value="1"/>
</dbReference>
<feature type="compositionally biased region" description="Gly residues" evidence="4">
    <location>
        <begin position="79"/>
        <end position="88"/>
    </location>
</feature>
<reference evidence="6 7" key="1">
    <citation type="submission" date="2023-07" db="EMBL/GenBank/DDBJ databases">
        <title>Sequencing the genomes of 1000 actinobacteria strains.</title>
        <authorList>
            <person name="Klenk H.-P."/>
        </authorList>
    </citation>
    <scope>NUCLEOTIDE SEQUENCE [LARGE SCALE GENOMIC DNA]</scope>
    <source>
        <strain evidence="6 7">DSM 40229</strain>
    </source>
</reference>
<dbReference type="CDD" id="cd06170">
    <property type="entry name" value="LuxR_C_like"/>
    <property type="match status" value="1"/>
</dbReference>
<keyword evidence="2" id="KW-0238">DNA-binding</keyword>
<keyword evidence="3" id="KW-0804">Transcription</keyword>
<proteinExistence type="predicted"/>
<feature type="compositionally biased region" description="Low complexity" evidence="4">
    <location>
        <begin position="604"/>
        <end position="624"/>
    </location>
</feature>
<accession>A0ABT9LRN2</accession>
<feature type="domain" description="HTH luxR-type" evidence="5">
    <location>
        <begin position="978"/>
        <end position="1041"/>
    </location>
</feature>
<gene>
    <name evidence="6" type="ORF">J2S47_006703</name>
</gene>
<evidence type="ECO:0000259" key="5">
    <source>
        <dbReference type="PROSITE" id="PS50043"/>
    </source>
</evidence>
<keyword evidence="1" id="KW-0805">Transcription regulation</keyword>
<dbReference type="EMBL" id="JAURUD010000001">
    <property type="protein sequence ID" value="MDP9686201.1"/>
    <property type="molecule type" value="Genomic_DNA"/>
</dbReference>
<dbReference type="PANTHER" id="PTHR44688">
    <property type="entry name" value="DNA-BINDING TRANSCRIPTIONAL ACTIVATOR DEVR_DOSR"/>
    <property type="match status" value="1"/>
</dbReference>
<dbReference type="Pfam" id="PF00196">
    <property type="entry name" value="GerE"/>
    <property type="match status" value="1"/>
</dbReference>
<evidence type="ECO:0000313" key="7">
    <source>
        <dbReference type="Proteomes" id="UP001231675"/>
    </source>
</evidence>
<dbReference type="SMART" id="SM00421">
    <property type="entry name" value="HTH_LUXR"/>
    <property type="match status" value="1"/>
</dbReference>
<dbReference type="Proteomes" id="UP001231675">
    <property type="component" value="Unassembled WGS sequence"/>
</dbReference>
<feature type="region of interest" description="Disordered" evidence="4">
    <location>
        <begin position="62"/>
        <end position="89"/>
    </location>
</feature>
<keyword evidence="7" id="KW-1185">Reference proteome</keyword>
<dbReference type="SUPFAM" id="SSF46894">
    <property type="entry name" value="C-terminal effector domain of the bipartite response regulators"/>
    <property type="match status" value="1"/>
</dbReference>
<dbReference type="RefSeq" id="WP_226536225.1">
    <property type="nucleotide sequence ID" value="NZ_BMSM01000024.1"/>
</dbReference>
<evidence type="ECO:0000313" key="6">
    <source>
        <dbReference type="EMBL" id="MDP9686201.1"/>
    </source>
</evidence>
<organism evidence="6 7">
    <name type="scientific">Streptomyces griseoviridis</name>
    <dbReference type="NCBI Taxonomy" id="45398"/>
    <lineage>
        <taxon>Bacteria</taxon>
        <taxon>Bacillati</taxon>
        <taxon>Actinomycetota</taxon>
        <taxon>Actinomycetes</taxon>
        <taxon>Kitasatosporales</taxon>
        <taxon>Streptomycetaceae</taxon>
        <taxon>Streptomyces</taxon>
    </lineage>
</organism>
<protein>
    <recommendedName>
        <fullName evidence="5">HTH luxR-type domain-containing protein</fullName>
    </recommendedName>
</protein>